<organism evidence="1 2">
    <name type="scientific">Marasmiellus scandens</name>
    <dbReference type="NCBI Taxonomy" id="2682957"/>
    <lineage>
        <taxon>Eukaryota</taxon>
        <taxon>Fungi</taxon>
        <taxon>Dikarya</taxon>
        <taxon>Basidiomycota</taxon>
        <taxon>Agaricomycotina</taxon>
        <taxon>Agaricomycetes</taxon>
        <taxon>Agaricomycetidae</taxon>
        <taxon>Agaricales</taxon>
        <taxon>Marasmiineae</taxon>
        <taxon>Omphalotaceae</taxon>
        <taxon>Marasmiellus</taxon>
    </lineage>
</organism>
<sequence>MLPELKSVADADMSHKSSLRLGRTARWLLFCHIKRTMTSECDYFTAFSWSTGSSTSTLVSTSISASSYISTPNTTPMFDPPVSMHTPIPDEVWKAYLKSILWDPETNVETPLPDMPDGIIRVYPAPGAVAMLPLTPPTARTPPSSSTVETTVTMTFITPKPKDGSHPLA</sequence>
<proteinExistence type="predicted"/>
<protein>
    <submittedName>
        <fullName evidence="1">Uncharacterized protein</fullName>
    </submittedName>
</protein>
<reference evidence="1 2" key="1">
    <citation type="submission" date="2024-01" db="EMBL/GenBank/DDBJ databases">
        <title>A draft genome for the cacao thread blight pathogen Marasmiellus scandens.</title>
        <authorList>
            <person name="Baruah I.K."/>
            <person name="Leung J."/>
            <person name="Bukari Y."/>
            <person name="Amoako-Attah I."/>
            <person name="Meinhardt L.W."/>
            <person name="Bailey B.A."/>
            <person name="Cohen S.P."/>
        </authorList>
    </citation>
    <scope>NUCLEOTIDE SEQUENCE [LARGE SCALE GENOMIC DNA]</scope>
    <source>
        <strain evidence="1 2">GH-19</strain>
    </source>
</reference>
<evidence type="ECO:0000313" key="1">
    <source>
        <dbReference type="EMBL" id="KAK7442736.1"/>
    </source>
</evidence>
<keyword evidence="2" id="KW-1185">Reference proteome</keyword>
<dbReference type="EMBL" id="JBANRG010000057">
    <property type="protein sequence ID" value="KAK7442736.1"/>
    <property type="molecule type" value="Genomic_DNA"/>
</dbReference>
<accession>A0ABR1IYK8</accession>
<dbReference type="Proteomes" id="UP001498398">
    <property type="component" value="Unassembled WGS sequence"/>
</dbReference>
<gene>
    <name evidence="1" type="ORF">VKT23_015983</name>
</gene>
<comment type="caution">
    <text evidence="1">The sequence shown here is derived from an EMBL/GenBank/DDBJ whole genome shotgun (WGS) entry which is preliminary data.</text>
</comment>
<name>A0ABR1IYK8_9AGAR</name>
<evidence type="ECO:0000313" key="2">
    <source>
        <dbReference type="Proteomes" id="UP001498398"/>
    </source>
</evidence>